<evidence type="ECO:0000313" key="3">
    <source>
        <dbReference type="Proteomes" id="UP000198992"/>
    </source>
</evidence>
<dbReference type="EMBL" id="FNTH01000001">
    <property type="protein sequence ID" value="SED35928.1"/>
    <property type="molecule type" value="Genomic_DNA"/>
</dbReference>
<sequence length="142" mass="15797">MPRTHQPDQSVFRAILPEDIDWQPFPAFPSGARLAVVVGHPTQAGPYVVRVKVPDGTTLMPHKHPEDRIYTVLSGVFYIGLGEAFDGDKVKAYPPGSVIILPGETWHFHWAKSGEYVTQVTAIGPLGLEYHDPHDDPRRQHA</sequence>
<protein>
    <recommendedName>
        <fullName evidence="1">ChrR-like cupin domain-containing protein</fullName>
    </recommendedName>
</protein>
<dbReference type="SUPFAM" id="SSF51182">
    <property type="entry name" value="RmlC-like cupins"/>
    <property type="match status" value="1"/>
</dbReference>
<dbReference type="CDD" id="cd06989">
    <property type="entry name" value="cupin_DRT102"/>
    <property type="match status" value="1"/>
</dbReference>
<dbReference type="Pfam" id="PF12973">
    <property type="entry name" value="Cupin_7"/>
    <property type="match status" value="1"/>
</dbReference>
<dbReference type="OrthoDB" id="7506908at2"/>
<dbReference type="InterPro" id="IPR011051">
    <property type="entry name" value="RmlC_Cupin_sf"/>
</dbReference>
<accession>A0A1H5A1Y2</accession>
<proteinExistence type="predicted"/>
<dbReference type="Proteomes" id="UP000198992">
    <property type="component" value="Unassembled WGS sequence"/>
</dbReference>
<evidence type="ECO:0000313" key="2">
    <source>
        <dbReference type="EMBL" id="SED35928.1"/>
    </source>
</evidence>
<gene>
    <name evidence="2" type="ORF">SAMN05444164_4536</name>
</gene>
<dbReference type="InterPro" id="IPR025979">
    <property type="entry name" value="ChrR-like_cupin_dom"/>
</dbReference>
<reference evidence="2 3" key="1">
    <citation type="submission" date="2016-10" db="EMBL/GenBank/DDBJ databases">
        <authorList>
            <person name="de Groot N.N."/>
        </authorList>
    </citation>
    <scope>NUCLEOTIDE SEQUENCE [LARGE SCALE GENOMIC DNA]</scope>
    <source>
        <strain evidence="2 3">MT12</strain>
    </source>
</reference>
<evidence type="ECO:0000259" key="1">
    <source>
        <dbReference type="Pfam" id="PF12973"/>
    </source>
</evidence>
<organism evidence="2 3">
    <name type="scientific">Bradyrhizobium erythrophlei</name>
    <dbReference type="NCBI Taxonomy" id="1437360"/>
    <lineage>
        <taxon>Bacteria</taxon>
        <taxon>Pseudomonadati</taxon>
        <taxon>Pseudomonadota</taxon>
        <taxon>Alphaproteobacteria</taxon>
        <taxon>Hyphomicrobiales</taxon>
        <taxon>Nitrobacteraceae</taxon>
        <taxon>Bradyrhizobium</taxon>
    </lineage>
</organism>
<feature type="domain" description="ChrR-like cupin" evidence="1">
    <location>
        <begin position="16"/>
        <end position="88"/>
    </location>
</feature>
<name>A0A1H5A1Y2_9BRAD</name>
<dbReference type="AlphaFoldDB" id="A0A1H5A1Y2"/>
<dbReference type="Gene3D" id="2.60.120.10">
    <property type="entry name" value="Jelly Rolls"/>
    <property type="match status" value="1"/>
</dbReference>
<dbReference type="InterPro" id="IPR014710">
    <property type="entry name" value="RmlC-like_jellyroll"/>
</dbReference>